<feature type="non-terminal residue" evidence="1">
    <location>
        <position position="87"/>
    </location>
</feature>
<dbReference type="Proteomes" id="UP000663852">
    <property type="component" value="Unassembled WGS sequence"/>
</dbReference>
<name>A0A814QBK8_ADIRI</name>
<proteinExistence type="predicted"/>
<dbReference type="AlphaFoldDB" id="A0A814QBK8"/>
<evidence type="ECO:0000313" key="1">
    <source>
        <dbReference type="EMBL" id="CAF1117729.1"/>
    </source>
</evidence>
<sequence length="87" mass="10598">MFSNRIVRPSSFLFSFIRYNHRTKPYPDLTHPEQPIHFPETYQEKLALPLERPRFVDEYSIKGPPYGRVYEKIPFKFRVEKGRAYLY</sequence>
<organism evidence="1 2">
    <name type="scientific">Adineta ricciae</name>
    <name type="common">Rotifer</name>
    <dbReference type="NCBI Taxonomy" id="249248"/>
    <lineage>
        <taxon>Eukaryota</taxon>
        <taxon>Metazoa</taxon>
        <taxon>Spiralia</taxon>
        <taxon>Gnathifera</taxon>
        <taxon>Rotifera</taxon>
        <taxon>Eurotatoria</taxon>
        <taxon>Bdelloidea</taxon>
        <taxon>Adinetida</taxon>
        <taxon>Adinetidae</taxon>
        <taxon>Adineta</taxon>
    </lineage>
</organism>
<reference evidence="1" key="1">
    <citation type="submission" date="2021-02" db="EMBL/GenBank/DDBJ databases">
        <authorList>
            <person name="Nowell W R."/>
        </authorList>
    </citation>
    <scope>NUCLEOTIDE SEQUENCE</scope>
</reference>
<dbReference type="EMBL" id="CAJNOJ010000104">
    <property type="protein sequence ID" value="CAF1117729.1"/>
    <property type="molecule type" value="Genomic_DNA"/>
</dbReference>
<accession>A0A814QBK8</accession>
<gene>
    <name evidence="1" type="ORF">EDS130_LOCUS20876</name>
</gene>
<protein>
    <submittedName>
        <fullName evidence="1">Uncharacterized protein</fullName>
    </submittedName>
</protein>
<comment type="caution">
    <text evidence="1">The sequence shown here is derived from an EMBL/GenBank/DDBJ whole genome shotgun (WGS) entry which is preliminary data.</text>
</comment>
<evidence type="ECO:0000313" key="2">
    <source>
        <dbReference type="Proteomes" id="UP000663852"/>
    </source>
</evidence>
<dbReference type="OrthoDB" id="15717at2759"/>